<gene>
    <name evidence="2" type="ORF">SDC9_84913</name>
</gene>
<name>A0A644ZKJ5_9ZZZZ</name>
<sequence>MGAFLGSALLLASQQGVAVKGVALLFCYSLGLGLPFILSAMIIDLMKSAFGFIKRNYKVINLICGILLVIVGVLMMTGTVSI</sequence>
<dbReference type="EMBL" id="VSSQ01008233">
    <property type="protein sequence ID" value="MPM38284.1"/>
    <property type="molecule type" value="Genomic_DNA"/>
</dbReference>
<keyword evidence="1" id="KW-0472">Membrane</keyword>
<keyword evidence="1" id="KW-0812">Transmembrane</keyword>
<organism evidence="2">
    <name type="scientific">bioreactor metagenome</name>
    <dbReference type="NCBI Taxonomy" id="1076179"/>
    <lineage>
        <taxon>unclassified sequences</taxon>
        <taxon>metagenomes</taxon>
        <taxon>ecological metagenomes</taxon>
    </lineage>
</organism>
<reference evidence="2" key="1">
    <citation type="submission" date="2019-08" db="EMBL/GenBank/DDBJ databases">
        <authorList>
            <person name="Kucharzyk K."/>
            <person name="Murdoch R.W."/>
            <person name="Higgins S."/>
            <person name="Loffler F."/>
        </authorList>
    </citation>
    <scope>NUCLEOTIDE SEQUENCE</scope>
</reference>
<evidence type="ECO:0000256" key="1">
    <source>
        <dbReference type="SAM" id="Phobius"/>
    </source>
</evidence>
<feature type="transmembrane region" description="Helical" evidence="1">
    <location>
        <begin position="28"/>
        <end position="47"/>
    </location>
</feature>
<keyword evidence="1" id="KW-1133">Transmembrane helix</keyword>
<feature type="transmembrane region" description="Helical" evidence="1">
    <location>
        <begin position="59"/>
        <end position="80"/>
    </location>
</feature>
<protein>
    <submittedName>
        <fullName evidence="2">Uncharacterized protein</fullName>
    </submittedName>
</protein>
<accession>A0A644ZKJ5</accession>
<evidence type="ECO:0000313" key="2">
    <source>
        <dbReference type="EMBL" id="MPM38284.1"/>
    </source>
</evidence>
<dbReference type="AlphaFoldDB" id="A0A644ZKJ5"/>
<comment type="caution">
    <text evidence="2">The sequence shown here is derived from an EMBL/GenBank/DDBJ whole genome shotgun (WGS) entry which is preliminary data.</text>
</comment>
<proteinExistence type="predicted"/>